<dbReference type="PANTHER" id="PTHR30069:SF36">
    <property type="entry name" value="BLL6948 PROTEIN"/>
    <property type="match status" value="1"/>
</dbReference>
<dbReference type="Pfam" id="PF07715">
    <property type="entry name" value="Plug"/>
    <property type="match status" value="1"/>
</dbReference>
<feature type="domain" description="TonB-dependent receptor plug" evidence="9">
    <location>
        <begin position="117"/>
        <end position="221"/>
    </location>
</feature>
<keyword evidence="11" id="KW-1185">Reference proteome</keyword>
<keyword evidence="3 7" id="KW-1134">Transmembrane beta strand</keyword>
<organism evidence="10 11">
    <name type="scientific">Chryseobacterium piscium</name>
    <dbReference type="NCBI Taxonomy" id="333702"/>
    <lineage>
        <taxon>Bacteria</taxon>
        <taxon>Pseudomonadati</taxon>
        <taxon>Bacteroidota</taxon>
        <taxon>Flavobacteriia</taxon>
        <taxon>Flavobacteriales</taxon>
        <taxon>Weeksellaceae</taxon>
        <taxon>Chryseobacterium group</taxon>
        <taxon>Chryseobacterium</taxon>
    </lineage>
</organism>
<evidence type="ECO:0000256" key="5">
    <source>
        <dbReference type="ARBA" id="ARBA00023136"/>
    </source>
</evidence>
<dbReference type="SUPFAM" id="SSF56935">
    <property type="entry name" value="Porins"/>
    <property type="match status" value="1"/>
</dbReference>
<evidence type="ECO:0000256" key="4">
    <source>
        <dbReference type="ARBA" id="ARBA00022692"/>
    </source>
</evidence>
<dbReference type="Gene3D" id="2.40.170.20">
    <property type="entry name" value="TonB-dependent receptor, beta-barrel domain"/>
    <property type="match status" value="1"/>
</dbReference>
<dbReference type="InterPro" id="IPR012910">
    <property type="entry name" value="Plug_dom"/>
</dbReference>
<evidence type="ECO:0000259" key="9">
    <source>
        <dbReference type="Pfam" id="PF07715"/>
    </source>
</evidence>
<feature type="chain" id="PRO_5017704918" evidence="8">
    <location>
        <begin position="22"/>
        <end position="748"/>
    </location>
</feature>
<evidence type="ECO:0000256" key="2">
    <source>
        <dbReference type="ARBA" id="ARBA00022448"/>
    </source>
</evidence>
<dbReference type="InterPro" id="IPR037066">
    <property type="entry name" value="Plug_dom_sf"/>
</dbReference>
<reference evidence="10 11" key="1">
    <citation type="journal article" date="2006" name="Int. J. Syst. Evol. Microbiol.">
        <title>Chryseobacterium piscium sp. nov., isolated from fish of the South Atlantic Ocean off South Africa.</title>
        <authorList>
            <person name="de Beer H."/>
            <person name="Hugo C.J."/>
            <person name="Jooste P.J."/>
            <person name="Vancanneyt M."/>
            <person name="Coenye T."/>
            <person name="Vandamme P."/>
        </authorList>
    </citation>
    <scope>NUCLEOTIDE SEQUENCE [LARGE SCALE GENOMIC DNA]</scope>
    <source>
        <strain evidence="10 11">CCUG 51923</strain>
    </source>
</reference>
<dbReference type="InterPro" id="IPR036942">
    <property type="entry name" value="Beta-barrel_TonB_sf"/>
</dbReference>
<name>A0A3D9BM38_9FLAO</name>
<keyword evidence="10" id="KW-0675">Receptor</keyword>
<comment type="caution">
    <text evidence="10">The sequence shown here is derived from an EMBL/GenBank/DDBJ whole genome shotgun (WGS) entry which is preliminary data.</text>
</comment>
<evidence type="ECO:0000256" key="1">
    <source>
        <dbReference type="ARBA" id="ARBA00004571"/>
    </source>
</evidence>
<dbReference type="GO" id="GO:0015344">
    <property type="term" value="F:siderophore uptake transmembrane transporter activity"/>
    <property type="evidence" value="ECO:0007669"/>
    <property type="project" value="TreeGrafter"/>
</dbReference>
<keyword evidence="2 7" id="KW-0813">Transport</keyword>
<keyword evidence="8" id="KW-0732">Signal</keyword>
<dbReference type="PROSITE" id="PS52016">
    <property type="entry name" value="TONB_DEPENDENT_REC_3"/>
    <property type="match status" value="1"/>
</dbReference>
<evidence type="ECO:0000256" key="7">
    <source>
        <dbReference type="PROSITE-ProRule" id="PRU01360"/>
    </source>
</evidence>
<keyword evidence="4 7" id="KW-0812">Transmembrane</keyword>
<evidence type="ECO:0000256" key="8">
    <source>
        <dbReference type="SAM" id="SignalP"/>
    </source>
</evidence>
<dbReference type="AlphaFoldDB" id="A0A3D9BM38"/>
<dbReference type="RefSeq" id="WP_115950030.1">
    <property type="nucleotide sequence ID" value="NZ_QNVS01000022.1"/>
</dbReference>
<proteinExistence type="inferred from homology"/>
<evidence type="ECO:0000313" key="11">
    <source>
        <dbReference type="Proteomes" id="UP000256512"/>
    </source>
</evidence>
<dbReference type="GO" id="GO:0044718">
    <property type="term" value="P:siderophore transmembrane transport"/>
    <property type="evidence" value="ECO:0007669"/>
    <property type="project" value="TreeGrafter"/>
</dbReference>
<dbReference type="InterPro" id="IPR039426">
    <property type="entry name" value="TonB-dep_rcpt-like"/>
</dbReference>
<dbReference type="PANTHER" id="PTHR30069">
    <property type="entry name" value="TONB-DEPENDENT OUTER MEMBRANE RECEPTOR"/>
    <property type="match status" value="1"/>
</dbReference>
<comment type="similarity">
    <text evidence="7">Belongs to the TonB-dependent receptor family.</text>
</comment>
<keyword evidence="5 7" id="KW-0472">Membrane</keyword>
<dbReference type="EMBL" id="QNVS01000022">
    <property type="protein sequence ID" value="REC54595.1"/>
    <property type="molecule type" value="Genomic_DNA"/>
</dbReference>
<protein>
    <submittedName>
        <fullName evidence="10">TonB-dependent receptor</fullName>
    </submittedName>
</protein>
<dbReference type="Gene3D" id="2.170.130.10">
    <property type="entry name" value="TonB-dependent receptor, plug domain"/>
    <property type="match status" value="1"/>
</dbReference>
<accession>A0A3D9BM38</accession>
<dbReference type="Proteomes" id="UP000256512">
    <property type="component" value="Unassembled WGS sequence"/>
</dbReference>
<dbReference type="GO" id="GO:0009279">
    <property type="term" value="C:cell outer membrane"/>
    <property type="evidence" value="ECO:0007669"/>
    <property type="project" value="UniProtKB-SubCell"/>
</dbReference>
<comment type="subcellular location">
    <subcellularLocation>
        <location evidence="1 7">Cell outer membrane</location>
        <topology evidence="1 7">Multi-pass membrane protein</topology>
    </subcellularLocation>
</comment>
<keyword evidence="6 7" id="KW-0998">Cell outer membrane</keyword>
<evidence type="ECO:0000313" key="10">
    <source>
        <dbReference type="EMBL" id="REC54595.1"/>
    </source>
</evidence>
<evidence type="ECO:0000256" key="6">
    <source>
        <dbReference type="ARBA" id="ARBA00023237"/>
    </source>
</evidence>
<feature type="signal peptide" evidence="8">
    <location>
        <begin position="1"/>
        <end position="21"/>
    </location>
</feature>
<sequence length="748" mass="85305">MKITKIIVAFLALSFNAKVLAQETEKKLLIKDADDKFPIADVLVQYDHGNSHAHSGEDGTVQFSIKSFPDTLVITHKGYDEVKWAITNDEDKNKVVFLQHKPFQISEVSINHNSFLTAITKVDLNKFPVNSAQDLLRKVPGLFIAQHAGGGKAEQLFLRGFDADHGTDVSVNVDGMPVNVVSHAHGQGYSDLHFVIPETVNNIDFGKGAYYMDRGDFNTAGYVDFKTYDHLQNSMIKLEGGSFNSKRILGMFNILNDTKERKSAYLAAEYNYTDGAFDVKQNFNRINIFGKYNQWITDNDYFNLQFSNFNSSWNASGQIPERAVNNGIIDRWQSIDPTEGGETSRTNVEMNYKHIISPSENIEAMAFYSKYNFNLYSDFTFYLKDKDYGDEIQQTDGRNMYGMEVKHTKNFSFDNSSLDWISGIGFRNDDINTLQLNHVYHRDLLLDRLADVQGTETNLHAFSGLVWKTGKFTINPALRIDHFIFNLHDLLNVEQLPSGQSKEETRLSPKLNFSYAQNDNIMWFLKTGMGFHSNDIRVVVANKNENTLPYSLGGDFGVRLHPFKSLIITPTLWYMYLQQEFVYVGDEAVVEPSGKSRRFGADLGIRFQPLENFYLNADINYSHARFIEEENGQDYVPLAPVVTSTGSVNWDFMHGFSLGLQYRYLGERPAVEDNSIRTKAYFVNDLMLSYNRQKWGANIQVNNLFNVKWNEAQFATETQLKGEAEPITDLTYTPGNPFGVRVGLYYKF</sequence>
<evidence type="ECO:0000256" key="3">
    <source>
        <dbReference type="ARBA" id="ARBA00022452"/>
    </source>
</evidence>
<gene>
    <name evidence="10" type="ORF">DRF62_09085</name>
</gene>